<dbReference type="FunFam" id="3.30.160.60:FF:000100">
    <property type="entry name" value="Zinc finger 45-like"/>
    <property type="match status" value="1"/>
</dbReference>
<evidence type="ECO:0000313" key="8">
    <source>
        <dbReference type="Proteomes" id="UP001301958"/>
    </source>
</evidence>
<name>A0AAN6YLB3_9PEZI</name>
<sequence>MSSAAPHHQSDSSDKLEDEQLEQLLLSSDQANLIPAFREDLCRCETNEGKFRICAEARSQLLEQHTQVELLIALFERVMLAECPGYRSWRRKKNVGLAHIDAEDERDRFIGVAKCASDMIPKCLPHLKVVSIRWGREMLQHWRRHTGEKPFECTLCDKRFPQKGNLHAHMT</sequence>
<dbReference type="PROSITE" id="PS50157">
    <property type="entry name" value="ZINC_FINGER_C2H2_2"/>
    <property type="match status" value="1"/>
</dbReference>
<organism evidence="7 8">
    <name type="scientific">Podospora fimiseda</name>
    <dbReference type="NCBI Taxonomy" id="252190"/>
    <lineage>
        <taxon>Eukaryota</taxon>
        <taxon>Fungi</taxon>
        <taxon>Dikarya</taxon>
        <taxon>Ascomycota</taxon>
        <taxon>Pezizomycotina</taxon>
        <taxon>Sordariomycetes</taxon>
        <taxon>Sordariomycetidae</taxon>
        <taxon>Sordariales</taxon>
        <taxon>Podosporaceae</taxon>
        <taxon>Podospora</taxon>
    </lineage>
</organism>
<keyword evidence="8" id="KW-1185">Reference proteome</keyword>
<evidence type="ECO:0000259" key="6">
    <source>
        <dbReference type="PROSITE" id="PS50157"/>
    </source>
</evidence>
<dbReference type="Proteomes" id="UP001301958">
    <property type="component" value="Unassembled WGS sequence"/>
</dbReference>
<keyword evidence="3 5" id="KW-0863">Zinc-finger</keyword>
<evidence type="ECO:0000256" key="1">
    <source>
        <dbReference type="ARBA" id="ARBA00022723"/>
    </source>
</evidence>
<proteinExistence type="predicted"/>
<dbReference type="InterPro" id="IPR013087">
    <property type="entry name" value="Znf_C2H2_type"/>
</dbReference>
<keyword evidence="4" id="KW-0862">Zinc</keyword>
<reference evidence="7" key="1">
    <citation type="journal article" date="2023" name="Mol. Phylogenet. Evol.">
        <title>Genome-scale phylogeny and comparative genomics of the fungal order Sordariales.</title>
        <authorList>
            <person name="Hensen N."/>
            <person name="Bonometti L."/>
            <person name="Westerberg I."/>
            <person name="Brannstrom I.O."/>
            <person name="Guillou S."/>
            <person name="Cros-Aarteil S."/>
            <person name="Calhoun S."/>
            <person name="Haridas S."/>
            <person name="Kuo A."/>
            <person name="Mondo S."/>
            <person name="Pangilinan J."/>
            <person name="Riley R."/>
            <person name="LaButti K."/>
            <person name="Andreopoulos B."/>
            <person name="Lipzen A."/>
            <person name="Chen C."/>
            <person name="Yan M."/>
            <person name="Daum C."/>
            <person name="Ng V."/>
            <person name="Clum A."/>
            <person name="Steindorff A."/>
            <person name="Ohm R.A."/>
            <person name="Martin F."/>
            <person name="Silar P."/>
            <person name="Natvig D.O."/>
            <person name="Lalanne C."/>
            <person name="Gautier V."/>
            <person name="Ament-Velasquez S.L."/>
            <person name="Kruys A."/>
            <person name="Hutchinson M.I."/>
            <person name="Powell A.J."/>
            <person name="Barry K."/>
            <person name="Miller A.N."/>
            <person name="Grigoriev I.V."/>
            <person name="Debuchy R."/>
            <person name="Gladieux P."/>
            <person name="Hiltunen Thoren M."/>
            <person name="Johannesson H."/>
        </authorList>
    </citation>
    <scope>NUCLEOTIDE SEQUENCE</scope>
    <source>
        <strain evidence="7">CBS 990.96</strain>
    </source>
</reference>
<reference evidence="7" key="2">
    <citation type="submission" date="2023-05" db="EMBL/GenBank/DDBJ databases">
        <authorList>
            <consortium name="Lawrence Berkeley National Laboratory"/>
            <person name="Steindorff A."/>
            <person name="Hensen N."/>
            <person name="Bonometti L."/>
            <person name="Westerberg I."/>
            <person name="Brannstrom I.O."/>
            <person name="Guillou S."/>
            <person name="Cros-Aarteil S."/>
            <person name="Calhoun S."/>
            <person name="Haridas S."/>
            <person name="Kuo A."/>
            <person name="Mondo S."/>
            <person name="Pangilinan J."/>
            <person name="Riley R."/>
            <person name="Labutti K."/>
            <person name="Andreopoulos B."/>
            <person name="Lipzen A."/>
            <person name="Chen C."/>
            <person name="Yanf M."/>
            <person name="Daum C."/>
            <person name="Ng V."/>
            <person name="Clum A."/>
            <person name="Ohm R."/>
            <person name="Martin F."/>
            <person name="Silar P."/>
            <person name="Natvig D."/>
            <person name="Lalanne C."/>
            <person name="Gautier V."/>
            <person name="Ament-Velasquez S.L."/>
            <person name="Kruys A."/>
            <person name="Hutchinson M.I."/>
            <person name="Powell A.J."/>
            <person name="Barry K."/>
            <person name="Miller A.N."/>
            <person name="Grigoriev I.V."/>
            <person name="Debuchy R."/>
            <person name="Gladieux P."/>
            <person name="Thoren M.H."/>
            <person name="Johannesson H."/>
        </authorList>
    </citation>
    <scope>NUCLEOTIDE SEQUENCE</scope>
    <source>
        <strain evidence="7">CBS 990.96</strain>
    </source>
</reference>
<dbReference type="AlphaFoldDB" id="A0AAN6YLB3"/>
<dbReference type="EMBL" id="MU865632">
    <property type="protein sequence ID" value="KAK4220826.1"/>
    <property type="molecule type" value="Genomic_DNA"/>
</dbReference>
<dbReference type="GO" id="GO:0008270">
    <property type="term" value="F:zinc ion binding"/>
    <property type="evidence" value="ECO:0007669"/>
    <property type="project" value="UniProtKB-KW"/>
</dbReference>
<protein>
    <recommendedName>
        <fullName evidence="6">C2H2-type domain-containing protein</fullName>
    </recommendedName>
</protein>
<accession>A0AAN6YLB3</accession>
<evidence type="ECO:0000256" key="3">
    <source>
        <dbReference type="ARBA" id="ARBA00022771"/>
    </source>
</evidence>
<keyword evidence="1" id="KW-0479">Metal-binding</keyword>
<evidence type="ECO:0000256" key="2">
    <source>
        <dbReference type="ARBA" id="ARBA00022737"/>
    </source>
</evidence>
<evidence type="ECO:0000256" key="5">
    <source>
        <dbReference type="PROSITE-ProRule" id="PRU00042"/>
    </source>
</evidence>
<comment type="caution">
    <text evidence="7">The sequence shown here is derived from an EMBL/GenBank/DDBJ whole genome shotgun (WGS) entry which is preliminary data.</text>
</comment>
<keyword evidence="2" id="KW-0677">Repeat</keyword>
<gene>
    <name evidence="7" type="ORF">QBC38DRAFT_449701</name>
</gene>
<dbReference type="SUPFAM" id="SSF57667">
    <property type="entry name" value="beta-beta-alpha zinc fingers"/>
    <property type="match status" value="1"/>
</dbReference>
<evidence type="ECO:0000256" key="4">
    <source>
        <dbReference type="ARBA" id="ARBA00022833"/>
    </source>
</evidence>
<feature type="domain" description="C2H2-type" evidence="6">
    <location>
        <begin position="151"/>
        <end position="171"/>
    </location>
</feature>
<evidence type="ECO:0000313" key="7">
    <source>
        <dbReference type="EMBL" id="KAK4220826.1"/>
    </source>
</evidence>
<dbReference type="Gene3D" id="3.30.160.60">
    <property type="entry name" value="Classic Zinc Finger"/>
    <property type="match status" value="1"/>
</dbReference>
<dbReference type="InterPro" id="IPR036236">
    <property type="entry name" value="Znf_C2H2_sf"/>
</dbReference>